<reference evidence="2 3" key="1">
    <citation type="journal article" date="2013" name="BMC Microbiol.">
        <title>Identification of the type II cytochrome c maturation pathway in anammox bacteria by comparative genomics.</title>
        <authorList>
            <person name="Ferousi C."/>
            <person name="Speth D.R."/>
            <person name="Reimann J."/>
            <person name="Op den Camp H.J."/>
            <person name="Allen J.W."/>
            <person name="Keltjens J.T."/>
            <person name="Jetten M.S."/>
        </authorList>
    </citation>
    <scope>NUCLEOTIDE SEQUENCE [LARGE SCALE GENOMIC DNA]</scope>
    <source>
        <strain evidence="2">RU1</strain>
    </source>
</reference>
<feature type="domain" description="Phospholipase D-like" evidence="1">
    <location>
        <begin position="96"/>
        <end position="192"/>
    </location>
</feature>
<dbReference type="Pfam" id="PF13091">
    <property type="entry name" value="PLDc_2"/>
    <property type="match status" value="1"/>
</dbReference>
<protein>
    <recommendedName>
        <fullName evidence="1">Phospholipase D-like domain-containing protein</fullName>
    </recommendedName>
</protein>
<organism evidence="2 3">
    <name type="scientific">Candidatus Brocadia fulgida</name>
    <dbReference type="NCBI Taxonomy" id="380242"/>
    <lineage>
        <taxon>Bacteria</taxon>
        <taxon>Pseudomonadati</taxon>
        <taxon>Planctomycetota</taxon>
        <taxon>Candidatus Brocadiia</taxon>
        <taxon>Candidatus Brocadiales</taxon>
        <taxon>Candidatus Brocadiaceae</taxon>
        <taxon>Candidatus Brocadia</taxon>
    </lineage>
</organism>
<dbReference type="InterPro" id="IPR025202">
    <property type="entry name" value="PLD-like_dom"/>
</dbReference>
<dbReference type="Proteomes" id="UP000034954">
    <property type="component" value="Unassembled WGS sequence"/>
</dbReference>
<dbReference type="EMBL" id="LAQJ01000007">
    <property type="protein sequence ID" value="KKO21206.1"/>
    <property type="molecule type" value="Genomic_DNA"/>
</dbReference>
<proteinExistence type="predicted"/>
<gene>
    <name evidence="2" type="ORF">BROFUL_00045</name>
</gene>
<name>A0A0M2V246_9BACT</name>
<comment type="caution">
    <text evidence="2">The sequence shown here is derived from an EMBL/GenBank/DDBJ whole genome shotgun (WGS) entry which is preliminary data.</text>
</comment>
<evidence type="ECO:0000259" key="1">
    <source>
        <dbReference type="Pfam" id="PF13091"/>
    </source>
</evidence>
<sequence>MPCQRPSWFTGKQWVCSIAMKNLSFLRVFYPPCNLHQESGILEVVTLSTERVWLRLYRMVKKLCMCVMLLWVSASLHAGDYVSYVPQGSVEERLREGIAYAQQGINLCIHDFAATDVEQELVAARDRGVRVRIVILEQLPGRESGLLTETLIRRGFDIRVHRTPTGNDPVEDFIVLDDRVLITGAYNWLAYRNRNIGNEVQFYYDPERISRHGNTFCRLFAGGDPISYDDSQLKVVATKNSPASPRLSDNPKGGQPILHHGMNKGTMTPVSTPETVAAAPAKDSLDISFEDLDRQFGKRSTLSRAEKKKLWKNFKGKYVRWQGVVVYKGMGRVDWNRVGVSRQDGKKAEVEILFDWRMFDEVVSIKIGNTITYSGKLVSRAGIDAPYRLEDGDIE</sequence>
<evidence type="ECO:0000313" key="2">
    <source>
        <dbReference type="EMBL" id="KKO21206.1"/>
    </source>
</evidence>
<dbReference type="SUPFAM" id="SSF56024">
    <property type="entry name" value="Phospholipase D/nuclease"/>
    <property type="match status" value="1"/>
</dbReference>
<evidence type="ECO:0000313" key="3">
    <source>
        <dbReference type="Proteomes" id="UP000034954"/>
    </source>
</evidence>
<dbReference type="AlphaFoldDB" id="A0A0M2V246"/>
<keyword evidence="3" id="KW-1185">Reference proteome</keyword>
<dbReference type="Gene3D" id="3.30.870.10">
    <property type="entry name" value="Endonuclease Chain A"/>
    <property type="match status" value="1"/>
</dbReference>
<accession>A0A0M2V246</accession>